<keyword evidence="3" id="KW-1185">Reference proteome</keyword>
<feature type="compositionally biased region" description="Basic and acidic residues" evidence="1">
    <location>
        <begin position="155"/>
        <end position="165"/>
    </location>
</feature>
<evidence type="ECO:0000313" key="3">
    <source>
        <dbReference type="Proteomes" id="UP000037460"/>
    </source>
</evidence>
<feature type="compositionally biased region" description="Low complexity" evidence="1">
    <location>
        <begin position="91"/>
        <end position="101"/>
    </location>
</feature>
<dbReference type="AlphaFoldDB" id="A0A0M0JU27"/>
<protein>
    <submittedName>
        <fullName evidence="2">Uncharacterized protein</fullName>
    </submittedName>
</protein>
<sequence>MSQGVWTSEVAKPASVSTGVAALTARGAKDKKEAAAAAGESAAPPALSLNKLSELKGRNPDAPMATPRKDAPETSRRKKAAMPDEPSSTEAAAGPAAAPKPDGTIVQDLDSQPAASIVQDLDSQPAAVETKPAAPSGLKIEMPKVDIAATGDAAEPERPALRDNESDLYNGALVA</sequence>
<proteinExistence type="predicted"/>
<reference evidence="3" key="1">
    <citation type="journal article" date="2015" name="PLoS Genet.">
        <title>Genome Sequence and Transcriptome Analyses of Chrysochromulina tobin: Metabolic Tools for Enhanced Algal Fitness in the Prominent Order Prymnesiales (Haptophyceae).</title>
        <authorList>
            <person name="Hovde B.T."/>
            <person name="Deodato C.R."/>
            <person name="Hunsperger H.M."/>
            <person name="Ryken S.A."/>
            <person name="Yost W."/>
            <person name="Jha R.K."/>
            <person name="Patterson J."/>
            <person name="Monnat R.J. Jr."/>
            <person name="Barlow S.B."/>
            <person name="Starkenburg S.R."/>
            <person name="Cattolico R.A."/>
        </authorList>
    </citation>
    <scope>NUCLEOTIDE SEQUENCE</scope>
    <source>
        <strain evidence="3">CCMP291</strain>
    </source>
</reference>
<comment type="caution">
    <text evidence="2">The sequence shown here is derived from an EMBL/GenBank/DDBJ whole genome shotgun (WGS) entry which is preliminary data.</text>
</comment>
<evidence type="ECO:0000313" key="2">
    <source>
        <dbReference type="EMBL" id="KOO29628.1"/>
    </source>
</evidence>
<accession>A0A0M0JU27</accession>
<feature type="region of interest" description="Disordered" evidence="1">
    <location>
        <begin position="1"/>
        <end position="175"/>
    </location>
</feature>
<organism evidence="2 3">
    <name type="scientific">Chrysochromulina tobinii</name>
    <dbReference type="NCBI Taxonomy" id="1460289"/>
    <lineage>
        <taxon>Eukaryota</taxon>
        <taxon>Haptista</taxon>
        <taxon>Haptophyta</taxon>
        <taxon>Prymnesiophyceae</taxon>
        <taxon>Prymnesiales</taxon>
        <taxon>Chrysochromulinaceae</taxon>
        <taxon>Chrysochromulina</taxon>
    </lineage>
</organism>
<dbReference type="EMBL" id="JWZX01002385">
    <property type="protein sequence ID" value="KOO29628.1"/>
    <property type="molecule type" value="Genomic_DNA"/>
</dbReference>
<evidence type="ECO:0000256" key="1">
    <source>
        <dbReference type="SAM" id="MobiDB-lite"/>
    </source>
</evidence>
<dbReference type="Proteomes" id="UP000037460">
    <property type="component" value="Unassembled WGS sequence"/>
</dbReference>
<feature type="compositionally biased region" description="Low complexity" evidence="1">
    <location>
        <begin position="35"/>
        <end position="49"/>
    </location>
</feature>
<gene>
    <name evidence="2" type="ORF">Ctob_006339</name>
</gene>
<name>A0A0M0JU27_9EUKA</name>